<gene>
    <name evidence="13" type="ORF">POBO1169_LOCUS15029</name>
</gene>
<comment type="similarity">
    <text evidence="2">Belongs to the glycosyltransferase 29 family.</text>
</comment>
<accession>A0A7S0WRP1</accession>
<keyword evidence="3" id="KW-0328">Glycosyltransferase</keyword>
<evidence type="ECO:0000256" key="6">
    <source>
        <dbReference type="ARBA" id="ARBA00022968"/>
    </source>
</evidence>
<evidence type="ECO:0000313" key="13">
    <source>
        <dbReference type="EMBL" id="CAD8680448.1"/>
    </source>
</evidence>
<evidence type="ECO:0000256" key="1">
    <source>
        <dbReference type="ARBA" id="ARBA00004323"/>
    </source>
</evidence>
<dbReference type="InterPro" id="IPR038578">
    <property type="entry name" value="GT29-like_sf"/>
</dbReference>
<dbReference type="InterPro" id="IPR001675">
    <property type="entry name" value="Glyco_trans_29"/>
</dbReference>
<dbReference type="InterPro" id="IPR050943">
    <property type="entry name" value="Glycosyltr_29_Sialyltrsf"/>
</dbReference>
<feature type="signal peptide" evidence="12">
    <location>
        <begin position="1"/>
        <end position="26"/>
    </location>
</feature>
<feature type="region of interest" description="Disordered" evidence="11">
    <location>
        <begin position="66"/>
        <end position="91"/>
    </location>
</feature>
<evidence type="ECO:0000256" key="9">
    <source>
        <dbReference type="ARBA" id="ARBA00023136"/>
    </source>
</evidence>
<evidence type="ECO:0000256" key="8">
    <source>
        <dbReference type="ARBA" id="ARBA00023034"/>
    </source>
</evidence>
<dbReference type="PANTHER" id="PTHR11987:SF36">
    <property type="entry name" value="SIA-ALPHA-2,3-GAL-BETA-1,4-GLCNAC-R:ALPHA 2,8-SIALYLTRANSFERASE"/>
    <property type="match status" value="1"/>
</dbReference>
<dbReference type="AlphaFoldDB" id="A0A7S0WRP1"/>
<organism evidence="13">
    <name type="scientific">Pyramimonas obovata</name>
    <dbReference type="NCBI Taxonomy" id="1411642"/>
    <lineage>
        <taxon>Eukaryota</taxon>
        <taxon>Viridiplantae</taxon>
        <taxon>Chlorophyta</taxon>
        <taxon>Pyramimonadophyceae</taxon>
        <taxon>Pyramimonadales</taxon>
        <taxon>Pyramimonadaceae</taxon>
        <taxon>Pyramimonas</taxon>
        <taxon>Pyramimonas incertae sedis</taxon>
    </lineage>
</organism>
<comment type="subcellular location">
    <subcellularLocation>
        <location evidence="1">Golgi apparatus membrane</location>
        <topology evidence="1">Single-pass type II membrane protein</topology>
    </subcellularLocation>
</comment>
<feature type="chain" id="PRO_5030549915" evidence="12">
    <location>
        <begin position="27"/>
        <end position="561"/>
    </location>
</feature>
<reference evidence="13" key="1">
    <citation type="submission" date="2021-01" db="EMBL/GenBank/DDBJ databases">
        <authorList>
            <person name="Corre E."/>
            <person name="Pelletier E."/>
            <person name="Niang G."/>
            <person name="Scheremetjew M."/>
            <person name="Finn R."/>
            <person name="Kale V."/>
            <person name="Holt S."/>
            <person name="Cochrane G."/>
            <person name="Meng A."/>
            <person name="Brown T."/>
            <person name="Cohen L."/>
        </authorList>
    </citation>
    <scope>NUCLEOTIDE SEQUENCE</scope>
    <source>
        <strain evidence="13">CCMP722</strain>
    </source>
</reference>
<keyword evidence="9" id="KW-0472">Membrane</keyword>
<dbReference type="GO" id="GO:0008373">
    <property type="term" value="F:sialyltransferase activity"/>
    <property type="evidence" value="ECO:0007669"/>
    <property type="project" value="InterPro"/>
</dbReference>
<evidence type="ECO:0000256" key="12">
    <source>
        <dbReference type="SAM" id="SignalP"/>
    </source>
</evidence>
<dbReference type="Gene3D" id="3.90.1480.20">
    <property type="entry name" value="Glycosyl transferase family 29"/>
    <property type="match status" value="1"/>
</dbReference>
<evidence type="ECO:0000256" key="3">
    <source>
        <dbReference type="ARBA" id="ARBA00022676"/>
    </source>
</evidence>
<evidence type="ECO:0000256" key="11">
    <source>
        <dbReference type="SAM" id="MobiDB-lite"/>
    </source>
</evidence>
<feature type="compositionally biased region" description="Acidic residues" evidence="11">
    <location>
        <begin position="66"/>
        <end position="76"/>
    </location>
</feature>
<keyword evidence="5" id="KW-0812">Transmembrane</keyword>
<proteinExistence type="inferred from homology"/>
<dbReference type="EMBL" id="HBFA01029773">
    <property type="protein sequence ID" value="CAD8680448.1"/>
    <property type="molecule type" value="Transcribed_RNA"/>
</dbReference>
<keyword evidence="10" id="KW-0325">Glycoprotein</keyword>
<dbReference type="PANTHER" id="PTHR11987">
    <property type="entry name" value="ALPHA-2,8-SIALYLTRANSFERASE"/>
    <property type="match status" value="1"/>
</dbReference>
<protein>
    <submittedName>
        <fullName evidence="13">Uncharacterized protein</fullName>
    </submittedName>
</protein>
<keyword evidence="12" id="KW-0732">Signal</keyword>
<keyword evidence="7" id="KW-1133">Transmembrane helix</keyword>
<keyword evidence="4" id="KW-0808">Transferase</keyword>
<keyword evidence="6" id="KW-0735">Signal-anchor</keyword>
<evidence type="ECO:0000256" key="2">
    <source>
        <dbReference type="ARBA" id="ARBA00006003"/>
    </source>
</evidence>
<dbReference type="GO" id="GO:0000139">
    <property type="term" value="C:Golgi membrane"/>
    <property type="evidence" value="ECO:0007669"/>
    <property type="project" value="UniProtKB-SubCell"/>
</dbReference>
<evidence type="ECO:0000256" key="7">
    <source>
        <dbReference type="ARBA" id="ARBA00022989"/>
    </source>
</evidence>
<evidence type="ECO:0000256" key="4">
    <source>
        <dbReference type="ARBA" id="ARBA00022679"/>
    </source>
</evidence>
<evidence type="ECO:0000256" key="10">
    <source>
        <dbReference type="ARBA" id="ARBA00023180"/>
    </source>
</evidence>
<dbReference type="Pfam" id="PF00777">
    <property type="entry name" value="Glyco_transf_29"/>
    <property type="match status" value="1"/>
</dbReference>
<sequence>MRSLSRIVHDSIVLFFISLCVVPAIAQTDTQHATVTGALVNRGHDVGRSYRKGLGVRAILQLGEDEGQAQDAEAQEGETATNQEEGQLERPVVEQSQITGGAVEDQVWNSTTVRQAQVNKPATPQKKPQPHLQTVKVPSKLPHIVADYPLKNFEMKPSDPVLIHLKRYEKQYEEHAAMWKAVGEEEYLDWKYRPNTQALKAQIDKLKAIRKKHSDRDYALKNKLIRMQNKVRDKPLKFTPGQMQLARKVTTLPGFALDPQIRENFESKVLAEKGGAETLATMRNGRCAVVGNSGHLRLTRFGPSIDQHDFVVRINAAPIVAHAEYVGTKTSVRMLNTGLSRKIEDLVTSGKPLETLVENGTALWIKGDVEEADALRRAIASQQNYHQVVHLDNDMAYAPVPLFRQVYLEMLVHLQAAAQAAGDEEELRRFTLIRDRMRHIRKVANHSATQGSFRHEGNGDDLFGKPSTGIMAVYLLKDICKSLTVYGIGTHNAIGEPVGYKYYTPEGVGGHMLVANKVSGVVGSTAHSFEFELELFSVLAKDGAIKFCIYDPTNTTSNTEC</sequence>
<evidence type="ECO:0000256" key="5">
    <source>
        <dbReference type="ARBA" id="ARBA00022692"/>
    </source>
</evidence>
<name>A0A7S0WRP1_9CHLO</name>
<keyword evidence="8" id="KW-0333">Golgi apparatus</keyword>